<sequence>MTKLQLTVPSPLVELGDAERGVRVLLKRDDLIHPELPGNKWRKLKHNLRDAAAAGATRLLTFGGAYSNHLLATAAAGHHFGFETVGVVRGEEHRPLNDTLRAATAHGMRLTYLDRATYRAKTDPAVVAGLRREWGEFFLIPEGGANAAGVRGCTELVAEIDRPFDVVTCAVGTGATLAGIAAGLGPGQRAIGFSALKGEFLPADVARFQRETFGRELGEWSVETGYHFGGFARRTRELDGFVEEFERRHGVRLDWVYEAKMMFGLRDRVRRGEFAEGTTIVAVIAG</sequence>
<feature type="domain" description="Tryptophan synthase beta chain-like PALP" evidence="6">
    <location>
        <begin position="8"/>
        <end position="286"/>
    </location>
</feature>
<organism evidence="7 8">
    <name type="scientific">Amycolatopsis pretoriensis</name>
    <dbReference type="NCBI Taxonomy" id="218821"/>
    <lineage>
        <taxon>Bacteria</taxon>
        <taxon>Bacillati</taxon>
        <taxon>Actinomycetota</taxon>
        <taxon>Actinomycetes</taxon>
        <taxon>Pseudonocardiales</taxon>
        <taxon>Pseudonocardiaceae</taxon>
        <taxon>Amycolatopsis</taxon>
    </lineage>
</organism>
<dbReference type="SUPFAM" id="SSF53686">
    <property type="entry name" value="Tryptophan synthase beta subunit-like PLP-dependent enzymes"/>
    <property type="match status" value="1"/>
</dbReference>
<reference evidence="8" key="1">
    <citation type="submission" date="2016-10" db="EMBL/GenBank/DDBJ databases">
        <authorList>
            <person name="Varghese N."/>
            <person name="Submissions S."/>
        </authorList>
    </citation>
    <scope>NUCLEOTIDE SEQUENCE [LARGE SCALE GENOMIC DNA]</scope>
    <source>
        <strain evidence="8">DSM 44654</strain>
    </source>
</reference>
<dbReference type="OrthoDB" id="9801249at2"/>
<protein>
    <submittedName>
        <fullName evidence="7">1-aminocyclopropane-1-carboxylate deaminase</fullName>
    </submittedName>
</protein>
<dbReference type="PANTHER" id="PTHR43780">
    <property type="entry name" value="1-AMINOCYCLOPROPANE-1-CARBOXYLATE DEAMINASE-RELATED"/>
    <property type="match status" value="1"/>
</dbReference>
<keyword evidence="8" id="KW-1185">Reference proteome</keyword>
<dbReference type="Gene3D" id="3.40.50.1100">
    <property type="match status" value="2"/>
</dbReference>
<dbReference type="InterPro" id="IPR001926">
    <property type="entry name" value="TrpB-like_PALP"/>
</dbReference>
<evidence type="ECO:0000256" key="1">
    <source>
        <dbReference type="ARBA" id="ARBA00001933"/>
    </source>
</evidence>
<dbReference type="PIRSF" id="PIRSF006278">
    <property type="entry name" value="ACCD_DCysDesulf"/>
    <property type="match status" value="1"/>
</dbReference>
<dbReference type="AlphaFoldDB" id="A0A1H5Q355"/>
<dbReference type="EMBL" id="FNUJ01000001">
    <property type="protein sequence ID" value="SEF20540.1"/>
    <property type="molecule type" value="Genomic_DNA"/>
</dbReference>
<evidence type="ECO:0000313" key="7">
    <source>
        <dbReference type="EMBL" id="SEF20540.1"/>
    </source>
</evidence>
<comment type="similarity">
    <text evidence="2">Belongs to the ACC deaminase/D-cysteine desulfhydrase family.</text>
</comment>
<evidence type="ECO:0000259" key="6">
    <source>
        <dbReference type="Pfam" id="PF00291"/>
    </source>
</evidence>
<proteinExistence type="inferred from homology"/>
<dbReference type="Pfam" id="PF00291">
    <property type="entry name" value="PALP"/>
    <property type="match status" value="1"/>
</dbReference>
<dbReference type="STRING" id="218821.SAMN05421837_101405"/>
<name>A0A1H5Q355_9PSEU</name>
<gene>
    <name evidence="7" type="ORF">SAMN05421837_101405</name>
</gene>
<dbReference type="Proteomes" id="UP000198878">
    <property type="component" value="Unassembled WGS sequence"/>
</dbReference>
<dbReference type="InterPro" id="IPR036052">
    <property type="entry name" value="TrpB-like_PALP_sf"/>
</dbReference>
<evidence type="ECO:0000256" key="5">
    <source>
        <dbReference type="PIRSR" id="PIRSR006278-2"/>
    </source>
</evidence>
<dbReference type="GO" id="GO:1901605">
    <property type="term" value="P:alpha-amino acid metabolic process"/>
    <property type="evidence" value="ECO:0007669"/>
    <property type="project" value="UniProtKB-ARBA"/>
</dbReference>
<keyword evidence="3 5" id="KW-0663">Pyridoxal phosphate</keyword>
<accession>A0A1H5Q355</accession>
<feature type="modified residue" description="N6-(pyridoxal phosphate)lysine" evidence="5">
    <location>
        <position position="40"/>
    </location>
</feature>
<comment type="cofactor">
    <cofactor evidence="1">
        <name>pyridoxal 5'-phosphate</name>
        <dbReference type="ChEBI" id="CHEBI:597326"/>
    </cofactor>
</comment>
<dbReference type="PANTHER" id="PTHR43780:SF2">
    <property type="entry name" value="1-AMINOCYCLOPROPANE-1-CARBOXYLATE DEAMINASE-RELATED"/>
    <property type="match status" value="1"/>
</dbReference>
<evidence type="ECO:0000313" key="8">
    <source>
        <dbReference type="Proteomes" id="UP000198878"/>
    </source>
</evidence>
<evidence type="ECO:0000256" key="4">
    <source>
        <dbReference type="PIRSR" id="PIRSR006278-1"/>
    </source>
</evidence>
<dbReference type="InterPro" id="IPR027278">
    <property type="entry name" value="ACCD_DCysDesulf"/>
</dbReference>
<dbReference type="GO" id="GO:0019148">
    <property type="term" value="F:D-cysteine desulfhydrase activity"/>
    <property type="evidence" value="ECO:0007669"/>
    <property type="project" value="TreeGrafter"/>
</dbReference>
<evidence type="ECO:0000256" key="2">
    <source>
        <dbReference type="ARBA" id="ARBA00008639"/>
    </source>
</evidence>
<feature type="active site" description="Nucleophile" evidence="4">
    <location>
        <position position="67"/>
    </location>
</feature>
<dbReference type="RefSeq" id="WP_086680159.1">
    <property type="nucleotide sequence ID" value="NZ_FNUJ01000001.1"/>
</dbReference>
<evidence type="ECO:0000256" key="3">
    <source>
        <dbReference type="ARBA" id="ARBA00022898"/>
    </source>
</evidence>